<evidence type="ECO:0000259" key="7">
    <source>
        <dbReference type="SMART" id="SM01217"/>
    </source>
</evidence>
<evidence type="ECO:0000256" key="4">
    <source>
        <dbReference type="ARBA" id="ARBA00022729"/>
    </source>
</evidence>
<evidence type="ECO:0000256" key="6">
    <source>
        <dbReference type="ARBA" id="ARBA00023295"/>
    </source>
</evidence>
<comment type="similarity">
    <text evidence="2">Belongs to the glycosyl hydrolase 3 family.</text>
</comment>
<dbReference type="InterPro" id="IPR036962">
    <property type="entry name" value="Glyco_hydro_3_N_sf"/>
</dbReference>
<dbReference type="InterPro" id="IPR051915">
    <property type="entry name" value="Cellulose_Degrad_GH3"/>
</dbReference>
<dbReference type="Gene3D" id="3.20.20.300">
    <property type="entry name" value="Glycoside hydrolase, family 3, N-terminal domain"/>
    <property type="match status" value="1"/>
</dbReference>
<dbReference type="InterPro" id="IPR017853">
    <property type="entry name" value="GH"/>
</dbReference>
<dbReference type="PROSITE" id="PS51318">
    <property type="entry name" value="TAT"/>
    <property type="match status" value="1"/>
</dbReference>
<evidence type="ECO:0000256" key="3">
    <source>
        <dbReference type="ARBA" id="ARBA00012744"/>
    </source>
</evidence>
<dbReference type="FunFam" id="2.60.40.10:FF:002677">
    <property type="entry name" value="Periplasmic beta-glucosidase"/>
    <property type="match status" value="1"/>
</dbReference>
<dbReference type="EC" id="3.2.1.21" evidence="3"/>
<comment type="catalytic activity">
    <reaction evidence="1">
        <text>Hydrolysis of terminal, non-reducing beta-D-glucosyl residues with release of beta-D-glucose.</text>
        <dbReference type="EC" id="3.2.1.21"/>
    </reaction>
</comment>
<dbReference type="Gene3D" id="2.60.40.10">
    <property type="entry name" value="Immunoglobulins"/>
    <property type="match status" value="1"/>
</dbReference>
<keyword evidence="5" id="KW-0378">Hydrolase</keyword>
<dbReference type="InterPro" id="IPR026891">
    <property type="entry name" value="Fn3-like"/>
</dbReference>
<dbReference type="Pfam" id="PF00933">
    <property type="entry name" value="Glyco_hydro_3"/>
    <property type="match status" value="1"/>
</dbReference>
<evidence type="ECO:0000313" key="9">
    <source>
        <dbReference type="Proteomes" id="UP000000420"/>
    </source>
</evidence>
<dbReference type="EMBL" id="CP000050">
    <property type="protein sequence ID" value="AAY50203.1"/>
    <property type="molecule type" value="Genomic_DNA"/>
</dbReference>
<reference evidence="8 9" key="1">
    <citation type="journal article" date="2005" name="Genome Res.">
        <title>Comparative and functional genomic analyses of the pathogenicity of phytopathogen Xanthomonas campestris pv. campestris.</title>
        <authorList>
            <person name="Qian W."/>
            <person name="Jia Y."/>
            <person name="Ren S.X."/>
            <person name="He Y.Q."/>
            <person name="Feng J.X."/>
            <person name="Lu L.F."/>
            <person name="Sun Q."/>
            <person name="Ying G."/>
            <person name="Tang D.J."/>
            <person name="Tang H."/>
            <person name="Wu W."/>
            <person name="Hao P."/>
            <person name="Wang L."/>
            <person name="Jiang B.L."/>
            <person name="Zeng S."/>
            <person name="Gu W.Y."/>
            <person name="Lu G."/>
            <person name="Rong L."/>
            <person name="Tian Y."/>
            <person name="Yao Z."/>
            <person name="Fu G."/>
            <person name="Chen B."/>
            <person name="Fang R."/>
            <person name="Qiang B."/>
            <person name="Chen Z."/>
            <person name="Zhao G.P."/>
            <person name="Tang J.L."/>
            <person name="He C."/>
        </authorList>
    </citation>
    <scope>NUCLEOTIDE SEQUENCE [LARGE SCALE GENOMIC DNA]</scope>
    <source>
        <strain evidence="8 9">8004</strain>
    </source>
</reference>
<dbReference type="FunFam" id="3.20.20.300:FF:000005">
    <property type="entry name" value="Periplasmic beta-glucosidase"/>
    <property type="match status" value="1"/>
</dbReference>
<dbReference type="Proteomes" id="UP000000420">
    <property type="component" value="Chromosome"/>
</dbReference>
<dbReference type="AlphaFoldDB" id="A0A0H2XA25"/>
<dbReference type="PRINTS" id="PR00133">
    <property type="entry name" value="GLHYDRLASE3"/>
</dbReference>
<sequence>MSPRTTRRQLLGGAAALGLLARIPTGWALPSGAVRTPAFIDALIARMSVEEKAGQLSLFSSAQQDGKAIVANPLARSADGDDQLAAARAGRLTGVFNGSNVRWHQQLQKAALQSRLRIPLLFAADVIHGYTTVFPVPLAEAASFEPDLARRTARAAAMEASAVGLDWTFAPMVDIARDARWGRGVEGAGEDVLLARLFAQARVRGFQGDAGLANPDAMAACPKHFAAYGAAEGGLDYNRVDVSERTLREVYFPPFQAAFAAGAVTTMAAFNELSGIPATANVWLLDGVLRQEWNYPGLVVSDFSADQELVAHGVAADDREAARLAFMAGVDISMESGLYLRYLPALFAAGEVPMARLDASVRRVLTFKAALGLFDDPFRRIRPRLAQSRQRRAETLALAREAACKSVVLLKNDGELLPLRRSGQRIALIGPMARDWLNHAGPWSLFDEEDNRNTLAAALSGALDDPTALRVEDGCGFDQTLPGGVQAAVAAAGNADVALLAIGEPLSYSGEAQSRTEISIPEVQQQLLAAVIATGTPVVVLLSTGRALALEGPVLACASILVSWFLGSEASAAVADILFGTRAPSGRLPVSFPHAAGQVPYFYAHTSSGRPNPQPDVLEPYKTHYRTVPNTALFPFGHGLTYGRIEYGELRLSDTRMTATGSLRISARIHNRGTRDAEEVAQLYIRDRSASVTRPVRELKDFRKLAVPAGGSVAVEFVLRREDLLFIGQALQPTVEPGVFDVWVAPSAEAAGVSARFELLE</sequence>
<organism evidence="8 9">
    <name type="scientific">Xanthomonas campestris pv. campestris (strain 8004)</name>
    <dbReference type="NCBI Taxonomy" id="314565"/>
    <lineage>
        <taxon>Bacteria</taxon>
        <taxon>Pseudomonadati</taxon>
        <taxon>Pseudomonadota</taxon>
        <taxon>Gammaproteobacteria</taxon>
        <taxon>Lysobacterales</taxon>
        <taxon>Lysobacteraceae</taxon>
        <taxon>Xanthomonas</taxon>
    </lineage>
</organism>
<evidence type="ECO:0000256" key="1">
    <source>
        <dbReference type="ARBA" id="ARBA00000448"/>
    </source>
</evidence>
<dbReference type="InterPro" id="IPR001764">
    <property type="entry name" value="Glyco_hydro_3_N"/>
</dbReference>
<keyword evidence="4" id="KW-0732">Signal</keyword>
<dbReference type="HOGENOM" id="CLU_004542_5_1_6"/>
<dbReference type="GO" id="GO:0008422">
    <property type="term" value="F:beta-glucosidase activity"/>
    <property type="evidence" value="ECO:0007669"/>
    <property type="project" value="UniProtKB-EC"/>
</dbReference>
<dbReference type="PANTHER" id="PTHR30620:SF16">
    <property type="entry name" value="LYSOSOMAL BETA GLUCOSIDASE"/>
    <property type="match status" value="1"/>
</dbReference>
<evidence type="ECO:0000256" key="2">
    <source>
        <dbReference type="ARBA" id="ARBA00005336"/>
    </source>
</evidence>
<evidence type="ECO:0000256" key="5">
    <source>
        <dbReference type="ARBA" id="ARBA00022801"/>
    </source>
</evidence>
<dbReference type="RefSeq" id="WP_011036290.1">
    <property type="nucleotide sequence ID" value="NC_007086.1"/>
</dbReference>
<proteinExistence type="inferred from homology"/>
<gene>
    <name evidence="8" type="ordered locus">XC_3159</name>
</gene>
<feature type="domain" description="Fibronectin type III-like" evidence="7">
    <location>
        <begin position="679"/>
        <end position="748"/>
    </location>
</feature>
<dbReference type="Pfam" id="PF14310">
    <property type="entry name" value="Fn3-like"/>
    <property type="match status" value="1"/>
</dbReference>
<keyword evidence="6" id="KW-0326">Glycosidase</keyword>
<dbReference type="Pfam" id="PF01915">
    <property type="entry name" value="Glyco_hydro_3_C"/>
    <property type="match status" value="1"/>
</dbReference>
<dbReference type="InterPro" id="IPR002772">
    <property type="entry name" value="Glyco_hydro_3_C"/>
</dbReference>
<dbReference type="PANTHER" id="PTHR30620">
    <property type="entry name" value="PERIPLASMIC BETA-GLUCOSIDASE-RELATED"/>
    <property type="match status" value="1"/>
</dbReference>
<dbReference type="SUPFAM" id="SSF52279">
    <property type="entry name" value="Beta-D-glucan exohydrolase, C-terminal domain"/>
    <property type="match status" value="1"/>
</dbReference>
<accession>A0A0H2XA25</accession>
<protein>
    <recommendedName>
        <fullName evidence="3">beta-glucosidase</fullName>
        <ecNumber evidence="3">3.2.1.21</ecNumber>
    </recommendedName>
</protein>
<dbReference type="InterPro" id="IPR013783">
    <property type="entry name" value="Ig-like_fold"/>
</dbReference>
<dbReference type="GO" id="GO:0009251">
    <property type="term" value="P:glucan catabolic process"/>
    <property type="evidence" value="ECO:0007669"/>
    <property type="project" value="TreeGrafter"/>
</dbReference>
<dbReference type="KEGG" id="xcb:XC_3159"/>
<dbReference type="SMART" id="SM01217">
    <property type="entry name" value="Fn3_like"/>
    <property type="match status" value="1"/>
</dbReference>
<dbReference type="SUPFAM" id="SSF51445">
    <property type="entry name" value="(Trans)glycosidases"/>
    <property type="match status" value="1"/>
</dbReference>
<dbReference type="InterPro" id="IPR036881">
    <property type="entry name" value="Glyco_hydro_3_C_sf"/>
</dbReference>
<evidence type="ECO:0000313" key="8">
    <source>
        <dbReference type="EMBL" id="AAY50203.1"/>
    </source>
</evidence>
<dbReference type="Gene3D" id="3.40.50.1700">
    <property type="entry name" value="Glycoside hydrolase family 3 C-terminal domain"/>
    <property type="match status" value="1"/>
</dbReference>
<dbReference type="InterPro" id="IPR006311">
    <property type="entry name" value="TAT_signal"/>
</dbReference>
<name>A0A0H2XA25_XANC8</name>